<accession>A0A0H3MW76</accession>
<sequence>MRSIYWFTGETCATVRWLRGLGLASAAVIAPKVFASMVLAEYAPSPGLRLCDESSICTAACVARGNDGSSYLLTIGHCDAYDGSVWPYGPDVPLGKRTVSENEGDRKDAAIILLDLSQGYSSGDVYSQLLRNVLSENEIQLGMLFCKVGAITGETCGTIKSMDGDVVEASVYSLSAGSGSPGFVKNVDGIVSAVGILMSSPEGDDHTTYFVPMPPLLEKRGLQSFPEVLKRLSPRLVGWGSGS</sequence>
<dbReference type="SUPFAM" id="SSF50494">
    <property type="entry name" value="Trypsin-like serine proteases"/>
    <property type="match status" value="1"/>
</dbReference>
<evidence type="ECO:0000313" key="1">
    <source>
        <dbReference type="EMBL" id="CAR72340.1"/>
    </source>
</evidence>
<dbReference type="EMBL" id="FM211192">
    <property type="protein sequence ID" value="CAR72340.1"/>
    <property type="molecule type" value="Genomic_DNA"/>
</dbReference>
<dbReference type="HOGENOM" id="CLU_1244181_0_0_11"/>
<name>A0A0H3MW76_MYCLB</name>
<dbReference type="Proteomes" id="UP000006900">
    <property type="component" value="Chromosome"/>
</dbReference>
<dbReference type="AlphaFoldDB" id="A0A0H3MW76"/>
<gene>
    <name evidence="1" type="ordered locus">MLBr02242</name>
</gene>
<dbReference type="InterPro" id="IPR043504">
    <property type="entry name" value="Peptidase_S1_PA_chymotrypsin"/>
</dbReference>
<proteinExistence type="predicted"/>
<dbReference type="InterPro" id="IPR009003">
    <property type="entry name" value="Peptidase_S1_PA"/>
</dbReference>
<reference evidence="1 2" key="1">
    <citation type="journal article" date="2009" name="Nat. Genet.">
        <title>Comparative genomic and phylogeographic analysis of Mycobacterium leprae.</title>
        <authorList>
            <person name="Monot M."/>
            <person name="Honore N."/>
            <person name="Garnier T."/>
            <person name="Zidane N."/>
            <person name="Sherafi D."/>
            <person name="Paniz-Mondolfi A."/>
            <person name="Matsuoka M."/>
            <person name="Taylor G.M."/>
            <person name="Donoghue H.D."/>
            <person name="Bouwman A."/>
            <person name="Mays S."/>
            <person name="Watson C."/>
            <person name="Lockwood D."/>
            <person name="Khamispour A."/>
            <person name="Dowlati Y."/>
            <person name="Jianping S."/>
            <person name="Rea T.H."/>
            <person name="Vera-Cabrera L."/>
            <person name="Stefani M.M."/>
            <person name="Banu S."/>
            <person name="Macdonald M."/>
            <person name="Sapkota B.R."/>
            <person name="Spencer J.S."/>
            <person name="Thomas J."/>
            <person name="Harshman K."/>
            <person name="Singh P."/>
            <person name="Busso P."/>
            <person name="Gattiker A."/>
            <person name="Rougemont J."/>
            <person name="Brennan P.J."/>
            <person name="Cole S.T."/>
        </authorList>
    </citation>
    <scope>NUCLEOTIDE SEQUENCE [LARGE SCALE GENOMIC DNA]</scope>
    <source>
        <strain evidence="2">Br4923</strain>
    </source>
</reference>
<organism evidence="1 2">
    <name type="scientific">Mycobacterium leprae (strain Br4923)</name>
    <dbReference type="NCBI Taxonomy" id="561304"/>
    <lineage>
        <taxon>Bacteria</taxon>
        <taxon>Bacillati</taxon>
        <taxon>Actinomycetota</taxon>
        <taxon>Actinomycetes</taxon>
        <taxon>Mycobacteriales</taxon>
        <taxon>Mycobacteriaceae</taxon>
        <taxon>Mycobacterium</taxon>
    </lineage>
</organism>
<protein>
    <submittedName>
        <fullName evidence="1">Uncharacterized protein</fullName>
    </submittedName>
</protein>
<evidence type="ECO:0000313" key="2">
    <source>
        <dbReference type="Proteomes" id="UP000006900"/>
    </source>
</evidence>
<dbReference type="KEGG" id="mlb:MLBr02242"/>
<dbReference type="Gene3D" id="2.40.10.10">
    <property type="entry name" value="Trypsin-like serine proteases"/>
    <property type="match status" value="2"/>
</dbReference>